<dbReference type="GO" id="GO:0032259">
    <property type="term" value="P:methylation"/>
    <property type="evidence" value="ECO:0007669"/>
    <property type="project" value="UniProtKB-KW"/>
</dbReference>
<dbReference type="AlphaFoldDB" id="A0A3D1JIE6"/>
<dbReference type="STRING" id="229919.GCA_001050195_00184"/>
<dbReference type="NCBIfam" id="NF008823">
    <property type="entry name" value="PRK11873.1"/>
    <property type="match status" value="1"/>
</dbReference>
<dbReference type="RefSeq" id="WP_084001070.1">
    <property type="nucleotide sequence ID" value="NZ_DF967965.1"/>
</dbReference>
<evidence type="ECO:0000259" key="1">
    <source>
        <dbReference type="Pfam" id="PF08241"/>
    </source>
</evidence>
<dbReference type="PANTHER" id="PTHR43591">
    <property type="entry name" value="METHYLTRANSFERASE"/>
    <property type="match status" value="1"/>
</dbReference>
<dbReference type="Proteomes" id="UP000264141">
    <property type="component" value="Unassembled WGS sequence"/>
</dbReference>
<dbReference type="CDD" id="cd02440">
    <property type="entry name" value="AdoMet_MTases"/>
    <property type="match status" value="2"/>
</dbReference>
<dbReference type="InterPro" id="IPR029063">
    <property type="entry name" value="SAM-dependent_MTases_sf"/>
</dbReference>
<sequence length="495" mass="52480">MSMTEASSRYFRQVAGQWDQIRAGYFGPEVRQSAIAKAYLRPEMAVADVGGGTGFLTEALAALVRRVYLVDASEEMLEVARKNLSHLSNVEFHHSDGLSLPFPDESLDAVFANMYLHHTPDPQAAIREMVRVLRPGGRLVITDMDEHPYAWLKEEMADVWQGFDRQSVRNWFREAGLVNIIVDCTGQSCCARSASPAISDPAGREAVISVFVATGTRRLPMRAAVQENYAALAASPASCHCTPSPESASCCSTAPEGNIPCCCAPGENEVNFAAGYSPNELTGAPAEAAEFSLGCGNPFAFASLKPGEVVLDIGSGGGLDAFLAAQKVGPAGRVIGVDMTPAMLERARATAARNGLTNVEFRQGEAEALPVADQSVDVILSNCVINLTEDKGQVFREAFRVLKPGGRLEVSDVVASGPLPFELQIDSAGWAGCITGALPEKEYIDLMAQAGFTDIIVRRSPTLGQAGDVAIYSAGISARRPTGEPASTPCGCGSS</sequence>
<dbReference type="OrthoDB" id="9772751at2"/>
<dbReference type="Gene3D" id="3.40.50.150">
    <property type="entry name" value="Vaccinia Virus protein VP39"/>
    <property type="match status" value="2"/>
</dbReference>
<dbReference type="SUPFAM" id="SSF53335">
    <property type="entry name" value="S-adenosyl-L-methionine-dependent methyltransferases"/>
    <property type="match status" value="2"/>
</dbReference>
<dbReference type="EMBL" id="DPBP01000041">
    <property type="protein sequence ID" value="HCE18282.1"/>
    <property type="molecule type" value="Genomic_DNA"/>
</dbReference>
<dbReference type="GO" id="GO:0008757">
    <property type="term" value="F:S-adenosylmethionine-dependent methyltransferase activity"/>
    <property type="evidence" value="ECO:0007669"/>
    <property type="project" value="InterPro"/>
</dbReference>
<dbReference type="InterPro" id="IPR013216">
    <property type="entry name" value="Methyltransf_11"/>
</dbReference>
<evidence type="ECO:0000313" key="3">
    <source>
        <dbReference type="EMBL" id="HCE18282.1"/>
    </source>
</evidence>
<proteinExistence type="predicted"/>
<organism evidence="3 4">
    <name type="scientific">Anaerolinea thermolimosa</name>
    <dbReference type="NCBI Taxonomy" id="229919"/>
    <lineage>
        <taxon>Bacteria</taxon>
        <taxon>Bacillati</taxon>
        <taxon>Chloroflexota</taxon>
        <taxon>Anaerolineae</taxon>
        <taxon>Anaerolineales</taxon>
        <taxon>Anaerolineaceae</taxon>
        <taxon>Anaerolinea</taxon>
    </lineage>
</organism>
<dbReference type="Pfam" id="PF08241">
    <property type="entry name" value="Methyltransf_11"/>
    <property type="match status" value="1"/>
</dbReference>
<feature type="domain" description="Methyltransferase" evidence="2">
    <location>
        <begin position="305"/>
        <end position="451"/>
    </location>
</feature>
<keyword evidence="3" id="KW-0808">Transferase</keyword>
<name>A0A3D1JIE6_9CHLR</name>
<comment type="caution">
    <text evidence="3">The sequence shown here is derived from an EMBL/GenBank/DDBJ whole genome shotgun (WGS) entry which is preliminary data.</text>
</comment>
<accession>A0A3D1JIE6</accession>
<dbReference type="Pfam" id="PF13847">
    <property type="entry name" value="Methyltransf_31"/>
    <property type="match status" value="1"/>
</dbReference>
<protein>
    <submittedName>
        <fullName evidence="3">Methyltransferase domain-containing protein</fullName>
    </submittedName>
</protein>
<evidence type="ECO:0000313" key="4">
    <source>
        <dbReference type="Proteomes" id="UP000264141"/>
    </source>
</evidence>
<dbReference type="InterPro" id="IPR025714">
    <property type="entry name" value="Methyltranfer_dom"/>
</dbReference>
<gene>
    <name evidence="3" type="ORF">DEQ80_10520</name>
</gene>
<keyword evidence="3" id="KW-0489">Methyltransferase</keyword>
<evidence type="ECO:0000259" key="2">
    <source>
        <dbReference type="Pfam" id="PF13847"/>
    </source>
</evidence>
<feature type="domain" description="Methyltransferase type 11" evidence="1">
    <location>
        <begin position="48"/>
        <end position="141"/>
    </location>
</feature>
<reference evidence="3 4" key="1">
    <citation type="journal article" date="2018" name="Nat. Biotechnol.">
        <title>A standardized bacterial taxonomy based on genome phylogeny substantially revises the tree of life.</title>
        <authorList>
            <person name="Parks D.H."/>
            <person name="Chuvochina M."/>
            <person name="Waite D.W."/>
            <person name="Rinke C."/>
            <person name="Skarshewski A."/>
            <person name="Chaumeil P.A."/>
            <person name="Hugenholtz P."/>
        </authorList>
    </citation>
    <scope>NUCLEOTIDE SEQUENCE [LARGE SCALE GENOMIC DNA]</scope>
    <source>
        <strain evidence="3">UBA8781</strain>
    </source>
</reference>